<organism evidence="9 10">
    <name type="scientific">Spirosoma terrae</name>
    <dbReference type="NCBI Taxonomy" id="1968276"/>
    <lineage>
        <taxon>Bacteria</taxon>
        <taxon>Pseudomonadati</taxon>
        <taxon>Bacteroidota</taxon>
        <taxon>Cytophagia</taxon>
        <taxon>Cytophagales</taxon>
        <taxon>Cytophagaceae</taxon>
        <taxon>Spirosoma</taxon>
    </lineage>
</organism>
<keyword evidence="10" id="KW-1185">Reference proteome</keyword>
<evidence type="ECO:0000259" key="8">
    <source>
        <dbReference type="PROSITE" id="PS50113"/>
    </source>
</evidence>
<dbReference type="InterPro" id="IPR036890">
    <property type="entry name" value="HATPase_C_sf"/>
</dbReference>
<dbReference type="EC" id="2.7.13.3" evidence="2"/>
<dbReference type="SMART" id="SM00387">
    <property type="entry name" value="HATPase_c"/>
    <property type="match status" value="1"/>
</dbReference>
<dbReference type="InterPro" id="IPR000014">
    <property type="entry name" value="PAS"/>
</dbReference>
<dbReference type="Pfam" id="PF13426">
    <property type="entry name" value="PAS_9"/>
    <property type="match status" value="1"/>
</dbReference>
<evidence type="ECO:0000256" key="4">
    <source>
        <dbReference type="ARBA" id="ARBA00022679"/>
    </source>
</evidence>
<dbReference type="InterPro" id="IPR000700">
    <property type="entry name" value="PAS-assoc_C"/>
</dbReference>
<name>A0A6L9LKG7_9BACT</name>
<dbReference type="SUPFAM" id="SSF55874">
    <property type="entry name" value="ATPase domain of HSP90 chaperone/DNA topoisomerase II/histidine kinase"/>
    <property type="match status" value="1"/>
</dbReference>
<dbReference type="SMART" id="SM00388">
    <property type="entry name" value="HisKA"/>
    <property type="match status" value="1"/>
</dbReference>
<evidence type="ECO:0000259" key="7">
    <source>
        <dbReference type="PROSITE" id="PS50112"/>
    </source>
</evidence>
<evidence type="ECO:0000256" key="5">
    <source>
        <dbReference type="ARBA" id="ARBA00022777"/>
    </source>
</evidence>
<dbReference type="Gene3D" id="3.30.565.10">
    <property type="entry name" value="Histidine kinase-like ATPase, C-terminal domain"/>
    <property type="match status" value="1"/>
</dbReference>
<dbReference type="Pfam" id="PF02518">
    <property type="entry name" value="HATPase_c"/>
    <property type="match status" value="1"/>
</dbReference>
<dbReference type="InterPro" id="IPR004358">
    <property type="entry name" value="Sig_transdc_His_kin-like_C"/>
</dbReference>
<gene>
    <name evidence="9" type="ORF">GK108_19950</name>
</gene>
<dbReference type="PROSITE" id="PS50113">
    <property type="entry name" value="PAC"/>
    <property type="match status" value="1"/>
</dbReference>
<dbReference type="Pfam" id="PF00512">
    <property type="entry name" value="HisKA"/>
    <property type="match status" value="1"/>
</dbReference>
<dbReference type="CDD" id="cd00130">
    <property type="entry name" value="PAS"/>
    <property type="match status" value="1"/>
</dbReference>
<dbReference type="PROSITE" id="PS50112">
    <property type="entry name" value="PAS"/>
    <property type="match status" value="1"/>
</dbReference>
<dbReference type="Proteomes" id="UP000474175">
    <property type="component" value="Unassembled WGS sequence"/>
</dbReference>
<feature type="domain" description="Histidine kinase" evidence="6">
    <location>
        <begin position="139"/>
        <end position="352"/>
    </location>
</feature>
<dbReference type="PANTHER" id="PTHR43304:SF1">
    <property type="entry name" value="PAC DOMAIN-CONTAINING PROTEIN"/>
    <property type="match status" value="1"/>
</dbReference>
<evidence type="ECO:0000256" key="1">
    <source>
        <dbReference type="ARBA" id="ARBA00000085"/>
    </source>
</evidence>
<dbReference type="Gene3D" id="1.10.287.130">
    <property type="match status" value="1"/>
</dbReference>
<evidence type="ECO:0000256" key="2">
    <source>
        <dbReference type="ARBA" id="ARBA00012438"/>
    </source>
</evidence>
<keyword evidence="4" id="KW-0808">Transferase</keyword>
<dbReference type="CDD" id="cd00082">
    <property type="entry name" value="HisKA"/>
    <property type="match status" value="1"/>
</dbReference>
<dbReference type="AlphaFoldDB" id="A0A6L9LKG7"/>
<dbReference type="InterPro" id="IPR005467">
    <property type="entry name" value="His_kinase_dom"/>
</dbReference>
<dbReference type="InterPro" id="IPR052162">
    <property type="entry name" value="Sensor_kinase/Photoreceptor"/>
</dbReference>
<evidence type="ECO:0000256" key="3">
    <source>
        <dbReference type="ARBA" id="ARBA00022553"/>
    </source>
</evidence>
<dbReference type="InterPro" id="IPR003661">
    <property type="entry name" value="HisK_dim/P_dom"/>
</dbReference>
<feature type="domain" description="PAC" evidence="8">
    <location>
        <begin position="69"/>
        <end position="121"/>
    </location>
</feature>
<dbReference type="InterPro" id="IPR003594">
    <property type="entry name" value="HATPase_dom"/>
</dbReference>
<dbReference type="FunFam" id="3.30.565.10:FF:000006">
    <property type="entry name" value="Sensor histidine kinase WalK"/>
    <property type="match status" value="1"/>
</dbReference>
<keyword evidence="3" id="KW-0597">Phosphoprotein</keyword>
<sequence length="352" mass="39813">MMEEIDDHAIILLDTQGNIETWNKGAEKIKGYSAEEIIGKNFRAFYGEPDQEADLPGNLLAQATSLGKVYHEGWRKRSNNTLFWAGVTITAIHDDAENVIGYSKITRDLTERMQAEATIRTHAQHLEAQNKELEQFVYIASHDLQEPLLNVSNFVELLQQEYSQELDETASLYIDVIHQSTLRMRSLIKGLLDYSRLGKEKSLATVDCHQLIDTLKGDLATNLTAARAEIVAVDLPVITAYPIELRQLFQNLIGNAIKFRKAGTTPIVTIWAEKVDNFWKFAVRDNGIGIEPAYRDKIFLIFKRLHDREVYEGNGIGLAHCKKIVEMHGGEITVESELGEGSTFFFTIPVIY</sequence>
<dbReference type="SUPFAM" id="SSF55785">
    <property type="entry name" value="PYP-like sensor domain (PAS domain)"/>
    <property type="match status" value="1"/>
</dbReference>
<dbReference type="GO" id="GO:0000155">
    <property type="term" value="F:phosphorelay sensor kinase activity"/>
    <property type="evidence" value="ECO:0007669"/>
    <property type="project" value="InterPro"/>
</dbReference>
<dbReference type="SUPFAM" id="SSF47384">
    <property type="entry name" value="Homodimeric domain of signal transducing histidine kinase"/>
    <property type="match status" value="1"/>
</dbReference>
<comment type="catalytic activity">
    <reaction evidence="1">
        <text>ATP + protein L-histidine = ADP + protein N-phospho-L-histidine.</text>
        <dbReference type="EC" id="2.7.13.3"/>
    </reaction>
</comment>
<dbReference type="PROSITE" id="PS50109">
    <property type="entry name" value="HIS_KIN"/>
    <property type="match status" value="1"/>
</dbReference>
<dbReference type="PRINTS" id="PR00344">
    <property type="entry name" value="BCTRLSENSOR"/>
</dbReference>
<protein>
    <recommendedName>
        <fullName evidence="2">histidine kinase</fullName>
        <ecNumber evidence="2">2.7.13.3</ecNumber>
    </recommendedName>
</protein>
<comment type="caution">
    <text evidence="9">The sequence shown here is derived from an EMBL/GenBank/DDBJ whole genome shotgun (WGS) entry which is preliminary data.</text>
</comment>
<feature type="domain" description="PAS" evidence="7">
    <location>
        <begin position="1"/>
        <end position="52"/>
    </location>
</feature>
<proteinExistence type="predicted"/>
<dbReference type="Gene3D" id="3.30.450.20">
    <property type="entry name" value="PAS domain"/>
    <property type="match status" value="1"/>
</dbReference>
<dbReference type="NCBIfam" id="TIGR00229">
    <property type="entry name" value="sensory_box"/>
    <property type="match status" value="1"/>
</dbReference>
<keyword evidence="5" id="KW-0418">Kinase</keyword>
<dbReference type="InterPro" id="IPR035965">
    <property type="entry name" value="PAS-like_dom_sf"/>
</dbReference>
<reference evidence="9 10" key="1">
    <citation type="submission" date="2020-02" db="EMBL/GenBank/DDBJ databases">
        <title>Draft genome sequence of two Spirosoma agri KCTC 52727 and Spirosoma terrae KCTC 52035.</title>
        <authorList>
            <person name="Rojas J."/>
            <person name="Ambika Manirajan B."/>
            <person name="Suarez C."/>
            <person name="Ratering S."/>
            <person name="Schnell S."/>
        </authorList>
    </citation>
    <scope>NUCLEOTIDE SEQUENCE [LARGE SCALE GENOMIC DNA]</scope>
    <source>
        <strain evidence="9 10">KCTC 52035</strain>
    </source>
</reference>
<dbReference type="PANTHER" id="PTHR43304">
    <property type="entry name" value="PHYTOCHROME-LIKE PROTEIN CPH1"/>
    <property type="match status" value="1"/>
</dbReference>
<evidence type="ECO:0000313" key="9">
    <source>
        <dbReference type="EMBL" id="NDU97169.1"/>
    </source>
</evidence>
<accession>A0A6L9LKG7</accession>
<dbReference type="EMBL" id="JAAFZH010000010">
    <property type="protein sequence ID" value="NDU97169.1"/>
    <property type="molecule type" value="Genomic_DNA"/>
</dbReference>
<dbReference type="InterPro" id="IPR036097">
    <property type="entry name" value="HisK_dim/P_sf"/>
</dbReference>
<evidence type="ECO:0000313" key="10">
    <source>
        <dbReference type="Proteomes" id="UP000474175"/>
    </source>
</evidence>
<evidence type="ECO:0000259" key="6">
    <source>
        <dbReference type="PROSITE" id="PS50109"/>
    </source>
</evidence>